<organism evidence="2 3">
    <name type="scientific">Vannielia litorea</name>
    <dbReference type="NCBI Taxonomy" id="1217970"/>
    <lineage>
        <taxon>Bacteria</taxon>
        <taxon>Pseudomonadati</taxon>
        <taxon>Pseudomonadota</taxon>
        <taxon>Alphaproteobacteria</taxon>
        <taxon>Rhodobacterales</taxon>
        <taxon>Paracoccaceae</taxon>
        <taxon>Vannielia</taxon>
    </lineage>
</organism>
<dbReference type="EMBL" id="FSRL01000002">
    <property type="protein sequence ID" value="SIO30759.1"/>
    <property type="molecule type" value="Genomic_DNA"/>
</dbReference>
<protein>
    <submittedName>
        <fullName evidence="2">Cu and Ag efflux protein CusF</fullName>
    </submittedName>
</protein>
<dbReference type="OrthoDB" id="9816061at2"/>
<keyword evidence="1" id="KW-0732">Signal</keyword>
<dbReference type="Gene3D" id="2.40.50.320">
    <property type="entry name" value="Copper binding periplasmic protein CusF"/>
    <property type="match status" value="1"/>
</dbReference>
<evidence type="ECO:0000313" key="3">
    <source>
        <dbReference type="Proteomes" id="UP000184932"/>
    </source>
</evidence>
<sequence>MKLASITAAIVLAATTAFAEGDHPMATGTVTKVDSQWNKLTIDHGPLENLDMPAMKMVFVVADAAMLQGLGEGTKIRFLADRVNGKLTVTELEVE</sequence>
<dbReference type="RefSeq" id="WP_074257965.1">
    <property type="nucleotide sequence ID" value="NZ_FSRL01000002.1"/>
</dbReference>
<gene>
    <name evidence="2" type="ORF">SAMN05444002_3812</name>
</gene>
<proteinExistence type="predicted"/>
<dbReference type="Pfam" id="PF11604">
    <property type="entry name" value="CusF_Ec"/>
    <property type="match status" value="1"/>
</dbReference>
<dbReference type="InterPro" id="IPR021647">
    <property type="entry name" value="CusF_Ec"/>
</dbReference>
<evidence type="ECO:0000313" key="2">
    <source>
        <dbReference type="EMBL" id="SIO30759.1"/>
    </source>
</evidence>
<dbReference type="Proteomes" id="UP000184932">
    <property type="component" value="Unassembled WGS sequence"/>
</dbReference>
<feature type="signal peptide" evidence="1">
    <location>
        <begin position="1"/>
        <end position="19"/>
    </location>
</feature>
<feature type="chain" id="PRO_5012523290" evidence="1">
    <location>
        <begin position="20"/>
        <end position="95"/>
    </location>
</feature>
<accession>A0A1N6IFM8</accession>
<dbReference type="InterPro" id="IPR042230">
    <property type="entry name" value="CusF_sf"/>
</dbReference>
<evidence type="ECO:0000256" key="1">
    <source>
        <dbReference type="SAM" id="SignalP"/>
    </source>
</evidence>
<name>A0A1N6IFM8_9RHOB</name>
<reference evidence="3" key="1">
    <citation type="submission" date="2016-11" db="EMBL/GenBank/DDBJ databases">
        <authorList>
            <person name="Varghese N."/>
            <person name="Submissions S."/>
        </authorList>
    </citation>
    <scope>NUCLEOTIDE SEQUENCE [LARGE SCALE GENOMIC DNA]</scope>
    <source>
        <strain evidence="3">DSM 29440</strain>
    </source>
</reference>
<dbReference type="STRING" id="1217970.SAMN05444002_3812"/>
<dbReference type="AlphaFoldDB" id="A0A1N6IFM8"/>
<keyword evidence="3" id="KW-1185">Reference proteome</keyword>